<dbReference type="EMBL" id="UINC01174486">
    <property type="protein sequence ID" value="SVD80635.1"/>
    <property type="molecule type" value="Genomic_DNA"/>
</dbReference>
<reference evidence="1" key="1">
    <citation type="submission" date="2018-05" db="EMBL/GenBank/DDBJ databases">
        <authorList>
            <person name="Lanie J.A."/>
            <person name="Ng W.-L."/>
            <person name="Kazmierczak K.M."/>
            <person name="Andrzejewski T.M."/>
            <person name="Davidsen T.M."/>
            <person name="Wayne K.J."/>
            <person name="Tettelin H."/>
            <person name="Glass J.I."/>
            <person name="Rusch D."/>
            <person name="Podicherti R."/>
            <person name="Tsui H.-C.T."/>
            <person name="Winkler M.E."/>
        </authorList>
    </citation>
    <scope>NUCLEOTIDE SEQUENCE</scope>
</reference>
<dbReference type="Gene3D" id="3.30.70.60">
    <property type="match status" value="1"/>
</dbReference>
<sequence>PIFDEQTSLFHSDAEFDNLIKLFEFLAKKYGLSIDEMLSGEQVPVYDQSTGDTSGENLGTLSYYTLPVTWKITGTYLGYLKYRKEISKSKKYVYFHKETITARKNSRPGEILAEGKISIVQLPD</sequence>
<evidence type="ECO:0000313" key="1">
    <source>
        <dbReference type="EMBL" id="SVD80635.1"/>
    </source>
</evidence>
<accession>A0A382YCS2</accession>
<feature type="non-terminal residue" evidence="1">
    <location>
        <position position="1"/>
    </location>
</feature>
<protein>
    <submittedName>
        <fullName evidence="1">Uncharacterized protein</fullName>
    </submittedName>
</protein>
<proteinExistence type="predicted"/>
<dbReference type="AlphaFoldDB" id="A0A382YCS2"/>
<organism evidence="1">
    <name type="scientific">marine metagenome</name>
    <dbReference type="NCBI Taxonomy" id="408172"/>
    <lineage>
        <taxon>unclassified sequences</taxon>
        <taxon>metagenomes</taxon>
        <taxon>ecological metagenomes</taxon>
    </lineage>
</organism>
<name>A0A382YCS2_9ZZZZ</name>
<gene>
    <name evidence="1" type="ORF">METZ01_LOCUS433489</name>
</gene>
<dbReference type="InterPro" id="IPR014717">
    <property type="entry name" value="Transl_elong_EF1B/ribsomal_bS6"/>
</dbReference>